<dbReference type="Pfam" id="PF01804">
    <property type="entry name" value="Penicil_amidase"/>
    <property type="match status" value="1"/>
</dbReference>
<keyword evidence="4" id="KW-0472">Membrane</keyword>
<dbReference type="PANTHER" id="PTHR34218:SF4">
    <property type="entry name" value="ACYL-HOMOSERINE LACTONE ACYLASE QUIP"/>
    <property type="match status" value="1"/>
</dbReference>
<protein>
    <submittedName>
        <fullName evidence="5">Penicillin amidase family protein</fullName>
    </submittedName>
</protein>
<keyword evidence="6" id="KW-1185">Reference proteome</keyword>
<dbReference type="PIRSF" id="PIRSF001227">
    <property type="entry name" value="Pen_acylase"/>
    <property type="match status" value="1"/>
</dbReference>
<evidence type="ECO:0000256" key="2">
    <source>
        <dbReference type="ARBA" id="ARBA00022801"/>
    </source>
</evidence>
<gene>
    <name evidence="5" type="primary">Contig15458.g16473</name>
    <name evidence="5" type="ORF">STYLEM_9766</name>
</gene>
<evidence type="ECO:0000256" key="1">
    <source>
        <dbReference type="ARBA" id="ARBA00006586"/>
    </source>
</evidence>
<dbReference type="OrthoDB" id="330152at2759"/>
<dbReference type="EMBL" id="CCKQ01009286">
    <property type="protein sequence ID" value="CDW80762.1"/>
    <property type="molecule type" value="Genomic_DNA"/>
</dbReference>
<dbReference type="InterPro" id="IPR014395">
    <property type="entry name" value="Pen/GL7ACA/AHL_acylase"/>
</dbReference>
<keyword evidence="2" id="KW-0378">Hydrolase</keyword>
<dbReference type="InterPro" id="IPR002692">
    <property type="entry name" value="S45"/>
</dbReference>
<feature type="transmembrane region" description="Helical" evidence="4">
    <location>
        <begin position="7"/>
        <end position="25"/>
    </location>
</feature>
<dbReference type="AlphaFoldDB" id="A0A078AGV9"/>
<dbReference type="InterPro" id="IPR023343">
    <property type="entry name" value="Penicillin_amidase_dom1"/>
</dbReference>
<name>A0A078AGV9_STYLE</name>
<dbReference type="Gene3D" id="1.10.1400.10">
    <property type="match status" value="1"/>
</dbReference>
<dbReference type="InterPro" id="IPR043147">
    <property type="entry name" value="Penicillin_amidase_A-knob"/>
</dbReference>
<evidence type="ECO:0000256" key="4">
    <source>
        <dbReference type="SAM" id="Phobius"/>
    </source>
</evidence>
<dbReference type="InterPro" id="IPR043146">
    <property type="entry name" value="Penicillin_amidase_N_B-knob"/>
</dbReference>
<evidence type="ECO:0000313" key="5">
    <source>
        <dbReference type="EMBL" id="CDW80762.1"/>
    </source>
</evidence>
<dbReference type="InParanoid" id="A0A078AGV9"/>
<dbReference type="Gene3D" id="1.10.439.10">
    <property type="entry name" value="Penicillin Amidohydrolase, domain 1"/>
    <property type="match status" value="1"/>
</dbReference>
<comment type="similarity">
    <text evidence="1">Belongs to the peptidase S45 family.</text>
</comment>
<keyword evidence="4" id="KW-1133">Transmembrane helix</keyword>
<dbReference type="Gene3D" id="3.60.20.10">
    <property type="entry name" value="Glutamine Phosphoribosylpyrophosphate, subunit 1, domain 1"/>
    <property type="match status" value="1"/>
</dbReference>
<dbReference type="Proteomes" id="UP000039865">
    <property type="component" value="Unassembled WGS sequence"/>
</dbReference>
<proteinExistence type="inferred from homology"/>
<sequence>MKISKFFIFSTVVPILLSIFIYRILQADLLGGKIELRGPEFYEDIDILELEQGFKTVRAQTYEGAIYGMGFVHARDRLWQLQFIRLLSQGRMSEFAGAETVLVDKIIRMVGINRVAAHHNKSLGAEDRKILEAYAKGINDFVKNMKTYPIEFYILWNEFEPWTPYDSLSVMVILQYFISFDWFIELTRSKLTEIYDKDLVDQMLPHREDFLYFNNTNCNLTYCLMCQHIVISDEDLKRMGRYAENSGIYDVDTELLYFRESDKPKKQKLHFNEEAWHKDTREIGSGAGIGSNCWAVHGRHTETGMPLIACDPHLMKLLQAKWYMITLQWGKDDFVVGGSHIGMPQISYGRSKHIAWGATAINPDISDLYIEKIKDGKYYYAGEWHDLKQVNETIKVRFGQDVDITYNFTKNGVVLQKIEEDKMDFSLWFPLEFLNQNEDDFSLRWVYSEGVVTDLFSRAKSMLMDKKNLKEVEELFESLNQFPLNLVYATDDGDIGYHLTGLYPKRRYQTHYGCYPKKGWLPENQWLGFESPHDHPRVQNPISGIAVSANNLATSSHGKFGITHGFQFQHRFLRITELLQNKIQNNQKVTVQTMMDIQNDILDYQVRESLGYIIVNVEMGLEATLQVTTKSESEREQLRKLVQQIVKDFQNWDYKFDYESKSASVYLSLELAMATYFQEQKIDNKDVRRAIHSNVIFDNFLYKQIREWAREQDPKSKWQLKNLQVMVYDHTPFSKSPLRLFFEEQRPIQGSRRTPNLAMYFFHKSQYQAKFGPIIRLISDMSDLSKSYGSFDSGVEQRATRSNRVDFLDKFNRGEYMDMPTSFSKDKLNQASPIIKLRKQ</sequence>
<evidence type="ECO:0000313" key="6">
    <source>
        <dbReference type="Proteomes" id="UP000039865"/>
    </source>
</evidence>
<dbReference type="GO" id="GO:0016811">
    <property type="term" value="F:hydrolase activity, acting on carbon-nitrogen (but not peptide) bonds, in linear amides"/>
    <property type="evidence" value="ECO:0007669"/>
    <property type="project" value="InterPro"/>
</dbReference>
<keyword evidence="3" id="KW-0865">Zymogen</keyword>
<dbReference type="MEROPS" id="S45.003"/>
<dbReference type="PANTHER" id="PTHR34218">
    <property type="entry name" value="PEPTIDASE S45 PENICILLIN AMIDASE"/>
    <property type="match status" value="1"/>
</dbReference>
<dbReference type="Gene3D" id="2.30.120.10">
    <property type="match status" value="1"/>
</dbReference>
<dbReference type="OMA" id="MFTESIT"/>
<organism evidence="5 6">
    <name type="scientific">Stylonychia lemnae</name>
    <name type="common">Ciliate</name>
    <dbReference type="NCBI Taxonomy" id="5949"/>
    <lineage>
        <taxon>Eukaryota</taxon>
        <taxon>Sar</taxon>
        <taxon>Alveolata</taxon>
        <taxon>Ciliophora</taxon>
        <taxon>Intramacronucleata</taxon>
        <taxon>Spirotrichea</taxon>
        <taxon>Stichotrichia</taxon>
        <taxon>Sporadotrichida</taxon>
        <taxon>Oxytrichidae</taxon>
        <taxon>Stylonychinae</taxon>
        <taxon>Stylonychia</taxon>
    </lineage>
</organism>
<dbReference type="SUPFAM" id="SSF56235">
    <property type="entry name" value="N-terminal nucleophile aminohydrolases (Ntn hydrolases)"/>
    <property type="match status" value="1"/>
</dbReference>
<reference evidence="5 6" key="1">
    <citation type="submission" date="2014-06" db="EMBL/GenBank/DDBJ databases">
        <authorList>
            <person name="Swart Estienne"/>
        </authorList>
    </citation>
    <scope>NUCLEOTIDE SEQUENCE [LARGE SCALE GENOMIC DNA]</scope>
    <source>
        <strain evidence="5 6">130c</strain>
    </source>
</reference>
<evidence type="ECO:0000256" key="3">
    <source>
        <dbReference type="ARBA" id="ARBA00023145"/>
    </source>
</evidence>
<keyword evidence="4" id="KW-0812">Transmembrane</keyword>
<accession>A0A078AGV9</accession>
<dbReference type="GO" id="GO:0017000">
    <property type="term" value="P:antibiotic biosynthetic process"/>
    <property type="evidence" value="ECO:0007669"/>
    <property type="project" value="InterPro"/>
</dbReference>
<dbReference type="InterPro" id="IPR029055">
    <property type="entry name" value="Ntn_hydrolases_N"/>
</dbReference>